<dbReference type="AlphaFoldDB" id="A0A0A8YDJ1"/>
<organism evidence="1">
    <name type="scientific">Arundo donax</name>
    <name type="common">Giant reed</name>
    <name type="synonym">Donax arundinaceus</name>
    <dbReference type="NCBI Taxonomy" id="35708"/>
    <lineage>
        <taxon>Eukaryota</taxon>
        <taxon>Viridiplantae</taxon>
        <taxon>Streptophyta</taxon>
        <taxon>Embryophyta</taxon>
        <taxon>Tracheophyta</taxon>
        <taxon>Spermatophyta</taxon>
        <taxon>Magnoliopsida</taxon>
        <taxon>Liliopsida</taxon>
        <taxon>Poales</taxon>
        <taxon>Poaceae</taxon>
        <taxon>PACMAD clade</taxon>
        <taxon>Arundinoideae</taxon>
        <taxon>Arundineae</taxon>
        <taxon>Arundo</taxon>
    </lineage>
</organism>
<reference evidence="1" key="2">
    <citation type="journal article" date="2015" name="Data Brief">
        <title>Shoot transcriptome of the giant reed, Arundo donax.</title>
        <authorList>
            <person name="Barrero R.A."/>
            <person name="Guerrero F.D."/>
            <person name="Moolhuijzen P."/>
            <person name="Goolsby J.A."/>
            <person name="Tidwell J."/>
            <person name="Bellgard S.E."/>
            <person name="Bellgard M.I."/>
        </authorList>
    </citation>
    <scope>NUCLEOTIDE SEQUENCE</scope>
    <source>
        <tissue evidence="1">Shoot tissue taken approximately 20 cm above the soil surface</tissue>
    </source>
</reference>
<proteinExistence type="predicted"/>
<protein>
    <submittedName>
        <fullName evidence="1">Uncharacterized protein</fullName>
    </submittedName>
</protein>
<reference evidence="1" key="1">
    <citation type="submission" date="2014-09" db="EMBL/GenBank/DDBJ databases">
        <authorList>
            <person name="Magalhaes I.L.F."/>
            <person name="Oliveira U."/>
            <person name="Santos F.R."/>
            <person name="Vidigal T.H.D.A."/>
            <person name="Brescovit A.D."/>
            <person name="Santos A.J."/>
        </authorList>
    </citation>
    <scope>NUCLEOTIDE SEQUENCE</scope>
    <source>
        <tissue evidence="1">Shoot tissue taken approximately 20 cm above the soil surface</tissue>
    </source>
</reference>
<sequence length="36" mass="3874">MRKLLNTSTTWSSKALGTQISGISGSAWSINTFLSE</sequence>
<dbReference type="EMBL" id="GBRH01273786">
    <property type="protein sequence ID" value="JAD24109.1"/>
    <property type="molecule type" value="Transcribed_RNA"/>
</dbReference>
<evidence type="ECO:0000313" key="1">
    <source>
        <dbReference type="EMBL" id="JAD24109.1"/>
    </source>
</evidence>
<accession>A0A0A8YDJ1</accession>
<name>A0A0A8YDJ1_ARUDO</name>